<dbReference type="RefSeq" id="WP_007917906.1">
    <property type="nucleotide sequence ID" value="NZ_ADVG01000004.1"/>
</dbReference>
<comment type="caution">
    <text evidence="1">The sequence shown here is derived from an EMBL/GenBank/DDBJ whole genome shotgun (WGS) entry which is preliminary data.</text>
</comment>
<organism evidence="1 2">
    <name type="scientific">Ktedonobacter racemifer DSM 44963</name>
    <dbReference type="NCBI Taxonomy" id="485913"/>
    <lineage>
        <taxon>Bacteria</taxon>
        <taxon>Bacillati</taxon>
        <taxon>Chloroflexota</taxon>
        <taxon>Ktedonobacteria</taxon>
        <taxon>Ktedonobacterales</taxon>
        <taxon>Ktedonobacteraceae</taxon>
        <taxon>Ktedonobacter</taxon>
    </lineage>
</organism>
<dbReference type="EMBL" id="ADVG01000004">
    <property type="protein sequence ID" value="EFH80873.1"/>
    <property type="molecule type" value="Genomic_DNA"/>
</dbReference>
<dbReference type="Proteomes" id="UP000004508">
    <property type="component" value="Unassembled WGS sequence"/>
</dbReference>
<accession>D6U1Y9</accession>
<gene>
    <name evidence="1" type="ORF">Krac_1505</name>
</gene>
<dbReference type="OrthoDB" id="1160422at2"/>
<reference evidence="1 2" key="1">
    <citation type="journal article" date="2011" name="Stand. Genomic Sci.">
        <title>Non-contiguous finished genome sequence and contextual data of the filamentous soil bacterium Ktedonobacter racemifer type strain (SOSP1-21).</title>
        <authorList>
            <person name="Chang Y.J."/>
            <person name="Land M."/>
            <person name="Hauser L."/>
            <person name="Chertkov O."/>
            <person name="Del Rio T.G."/>
            <person name="Nolan M."/>
            <person name="Copeland A."/>
            <person name="Tice H."/>
            <person name="Cheng J.F."/>
            <person name="Lucas S."/>
            <person name="Han C."/>
            <person name="Goodwin L."/>
            <person name="Pitluck S."/>
            <person name="Ivanova N."/>
            <person name="Ovchinikova G."/>
            <person name="Pati A."/>
            <person name="Chen A."/>
            <person name="Palaniappan K."/>
            <person name="Mavromatis K."/>
            <person name="Liolios K."/>
            <person name="Brettin T."/>
            <person name="Fiebig A."/>
            <person name="Rohde M."/>
            <person name="Abt B."/>
            <person name="Goker M."/>
            <person name="Detter J.C."/>
            <person name="Woyke T."/>
            <person name="Bristow J."/>
            <person name="Eisen J.A."/>
            <person name="Markowitz V."/>
            <person name="Hugenholtz P."/>
            <person name="Kyrpides N.C."/>
            <person name="Klenk H.P."/>
            <person name="Lapidus A."/>
        </authorList>
    </citation>
    <scope>NUCLEOTIDE SEQUENCE [LARGE SCALE GENOMIC DNA]</scope>
    <source>
        <strain evidence="2">DSM 44963</strain>
    </source>
</reference>
<dbReference type="AlphaFoldDB" id="D6U1Y9"/>
<proteinExistence type="predicted"/>
<sequence>MAIFVSMLEFFQTGAFGSLRLKMPRRQIEEIVGPPDDYGILSRKERRRYKEEDHWKYSGVWVYGSNGDNGIPGSVQLFFDEQHSLWYILIDYLYKCLPSGGEKMQIDPWILHPGLSLEEARATLTQSQLRYHTRQDPFYEGIVHLVLETGVVLYFDVEAKEESRSTGIQRLYFPDTMKDFYDEAGNMLPRKRPKGGAKTGK</sequence>
<protein>
    <submittedName>
        <fullName evidence="1">Uncharacterized protein</fullName>
    </submittedName>
</protein>
<dbReference type="InParanoid" id="D6U1Y9"/>
<keyword evidence="2" id="KW-1185">Reference proteome</keyword>
<name>D6U1Y9_KTERA</name>
<evidence type="ECO:0000313" key="1">
    <source>
        <dbReference type="EMBL" id="EFH80873.1"/>
    </source>
</evidence>
<evidence type="ECO:0000313" key="2">
    <source>
        <dbReference type="Proteomes" id="UP000004508"/>
    </source>
</evidence>